<keyword evidence="2" id="KW-0805">Transcription regulation</keyword>
<proteinExistence type="inferred from homology"/>
<dbReference type="GO" id="GO:0006352">
    <property type="term" value="P:DNA-templated transcription initiation"/>
    <property type="evidence" value="ECO:0007669"/>
    <property type="project" value="InterPro"/>
</dbReference>
<comment type="caution">
    <text evidence="7">The sequence shown here is derived from an EMBL/GenBank/DDBJ whole genome shotgun (WGS) entry which is preliminary data.</text>
</comment>
<evidence type="ECO:0000256" key="1">
    <source>
        <dbReference type="ARBA" id="ARBA00010466"/>
    </source>
</evidence>
<organism evidence="7 8">
    <name type="scientific">Anaerosalibacter massiliensis</name>
    <dbReference type="NCBI Taxonomy" id="1347392"/>
    <lineage>
        <taxon>Bacteria</taxon>
        <taxon>Bacillati</taxon>
        <taxon>Bacillota</taxon>
        <taxon>Tissierellia</taxon>
        <taxon>Tissierellales</taxon>
        <taxon>Sporanaerobacteraceae</taxon>
        <taxon>Anaerosalibacter</taxon>
    </lineage>
</organism>
<name>A0A9X2S8U5_9FIRM</name>
<keyword evidence="8" id="KW-1185">Reference proteome</keyword>
<evidence type="ECO:0000256" key="3">
    <source>
        <dbReference type="ARBA" id="ARBA00023125"/>
    </source>
</evidence>
<keyword evidence="4" id="KW-0804">Transcription</keyword>
<dbReference type="InterPro" id="IPR013324">
    <property type="entry name" value="RNA_pol_sigma_r3/r4-like"/>
</dbReference>
<evidence type="ECO:0000313" key="7">
    <source>
        <dbReference type="EMBL" id="MCR2045406.1"/>
    </source>
</evidence>
<dbReference type="InterPro" id="IPR007630">
    <property type="entry name" value="RNA_pol_sigma70_r4"/>
</dbReference>
<dbReference type="AlphaFoldDB" id="A0A9X2S8U5"/>
<dbReference type="Proteomes" id="UP001142078">
    <property type="component" value="Unassembled WGS sequence"/>
</dbReference>
<gene>
    <name evidence="7" type="ORF">NSA23_14985</name>
</gene>
<dbReference type="Pfam" id="PF04545">
    <property type="entry name" value="Sigma70_r4"/>
    <property type="match status" value="1"/>
</dbReference>
<dbReference type="PANTHER" id="PTHR34294">
    <property type="entry name" value="TRANSCRIPTIONAL REGULATOR-RELATED"/>
    <property type="match status" value="1"/>
</dbReference>
<keyword evidence="3" id="KW-0238">DNA-binding</keyword>
<dbReference type="Pfam" id="PF04198">
    <property type="entry name" value="Sugar-bind"/>
    <property type="match status" value="1"/>
</dbReference>
<reference evidence="7" key="1">
    <citation type="submission" date="2022-07" db="EMBL/GenBank/DDBJ databases">
        <title>Enhanced cultured diversity of the mouse gut microbiota enables custom-made synthetic communities.</title>
        <authorList>
            <person name="Afrizal A."/>
        </authorList>
    </citation>
    <scope>NUCLEOTIDE SEQUENCE</scope>
    <source>
        <strain evidence="7">DSM 29482</strain>
    </source>
</reference>
<dbReference type="GO" id="GO:0003700">
    <property type="term" value="F:DNA-binding transcription factor activity"/>
    <property type="evidence" value="ECO:0007669"/>
    <property type="project" value="InterPro"/>
</dbReference>
<evidence type="ECO:0000259" key="6">
    <source>
        <dbReference type="Pfam" id="PF04545"/>
    </source>
</evidence>
<feature type="domain" description="RNA polymerase sigma-70 region 4" evidence="6">
    <location>
        <begin position="14"/>
        <end position="47"/>
    </location>
</feature>
<comment type="similarity">
    <text evidence="1">Belongs to the SorC transcriptional regulatory family.</text>
</comment>
<accession>A0A9X2S8U5</accession>
<dbReference type="InterPro" id="IPR037171">
    <property type="entry name" value="NagB/RpiA_transferase-like"/>
</dbReference>
<dbReference type="GO" id="GO:0003677">
    <property type="term" value="F:DNA binding"/>
    <property type="evidence" value="ECO:0007669"/>
    <property type="project" value="UniProtKB-KW"/>
</dbReference>
<dbReference type="SUPFAM" id="SSF100950">
    <property type="entry name" value="NagB/RpiA/CoA transferase-like"/>
    <property type="match status" value="1"/>
</dbReference>
<evidence type="ECO:0000313" key="8">
    <source>
        <dbReference type="Proteomes" id="UP001142078"/>
    </source>
</evidence>
<protein>
    <submittedName>
        <fullName evidence="7">Sugar-binding transcriptional regulator</fullName>
    </submittedName>
</protein>
<dbReference type="GO" id="GO:0030246">
    <property type="term" value="F:carbohydrate binding"/>
    <property type="evidence" value="ECO:0007669"/>
    <property type="project" value="InterPro"/>
</dbReference>
<dbReference type="EMBL" id="JANJZL010000017">
    <property type="protein sequence ID" value="MCR2045406.1"/>
    <property type="molecule type" value="Genomic_DNA"/>
</dbReference>
<dbReference type="InterPro" id="IPR007324">
    <property type="entry name" value="Sugar-bd_dom_put"/>
</dbReference>
<dbReference type="SUPFAM" id="SSF88659">
    <property type="entry name" value="Sigma3 and sigma4 domains of RNA polymerase sigma factors"/>
    <property type="match status" value="1"/>
</dbReference>
<sequence>MNNSRKRKLAEIAYMYYIDGMSQNQIAKEYSISRSKVSMLLNEARDKGIVKIEIQDSDLYCFDLQRQLETIFGLKKAIVVPKLSKDENGLITQLADGAVDYLSQIIEHNMTIAVSWGRTLYGVASRIRSSGKTNIVISPLVGGIGNEMNIYHSNVIADTMAKNLGGSSLGLYSPVFVATKEVRDLIFADKSIKKVLESSANADIAVVGIGGIVSSTMTDIELLQKEDIDKLLDCGVVGDIGTCFFDKNGQEVESIFTEKTVALSLDKLEKIPTIVAVAGGEKKIEAIHGALRGKLMDVLVTDESVAKSILKDYM</sequence>
<dbReference type="RefSeq" id="WP_257490727.1">
    <property type="nucleotide sequence ID" value="NZ_JANJZL010000017.1"/>
</dbReference>
<dbReference type="Gene3D" id="3.40.50.1360">
    <property type="match status" value="1"/>
</dbReference>
<dbReference type="Gene3D" id="1.10.10.60">
    <property type="entry name" value="Homeodomain-like"/>
    <property type="match status" value="1"/>
</dbReference>
<evidence type="ECO:0000259" key="5">
    <source>
        <dbReference type="Pfam" id="PF04198"/>
    </source>
</evidence>
<dbReference type="InterPro" id="IPR051054">
    <property type="entry name" value="SorC_transcr_regulators"/>
</dbReference>
<evidence type="ECO:0000256" key="4">
    <source>
        <dbReference type="ARBA" id="ARBA00023163"/>
    </source>
</evidence>
<evidence type="ECO:0000256" key="2">
    <source>
        <dbReference type="ARBA" id="ARBA00023015"/>
    </source>
</evidence>
<feature type="domain" description="Sugar-binding" evidence="5">
    <location>
        <begin position="61"/>
        <end position="311"/>
    </location>
</feature>